<comment type="similarity">
    <text evidence="2 17">Belongs to the complex I subunit 4L family.</text>
</comment>
<dbReference type="PANTHER" id="PTHR11434">
    <property type="entry name" value="NADH-UBIQUINONE OXIDOREDUCTASE SUBUNIT ND4L"/>
    <property type="match status" value="1"/>
</dbReference>
<keyword evidence="11 17" id="KW-0520">NAD</keyword>
<evidence type="ECO:0000256" key="13">
    <source>
        <dbReference type="ARBA" id="ARBA00023128"/>
    </source>
</evidence>
<evidence type="ECO:0000256" key="4">
    <source>
        <dbReference type="ARBA" id="ARBA00016612"/>
    </source>
</evidence>
<evidence type="ECO:0000313" key="18">
    <source>
        <dbReference type="EMBL" id="BAJ08238.1"/>
    </source>
</evidence>
<dbReference type="InterPro" id="IPR001133">
    <property type="entry name" value="NADH_UbQ_OxRdtase_chain4L/K"/>
</dbReference>
<evidence type="ECO:0000256" key="5">
    <source>
        <dbReference type="ARBA" id="ARBA00022448"/>
    </source>
</evidence>
<evidence type="ECO:0000256" key="9">
    <source>
        <dbReference type="ARBA" id="ARBA00022982"/>
    </source>
</evidence>
<evidence type="ECO:0000256" key="8">
    <source>
        <dbReference type="ARBA" id="ARBA00022967"/>
    </source>
</evidence>
<dbReference type="GO" id="GO:0042773">
    <property type="term" value="P:ATP synthesis coupled electron transport"/>
    <property type="evidence" value="ECO:0007669"/>
    <property type="project" value="UniProtKB-UniRule"/>
</dbReference>
<keyword evidence="7 17" id="KW-0812">Transmembrane</keyword>
<keyword evidence="9 17" id="KW-0249">Electron transport</keyword>
<evidence type="ECO:0000256" key="1">
    <source>
        <dbReference type="ARBA" id="ARBA00004225"/>
    </source>
</evidence>
<dbReference type="Gene3D" id="1.10.287.3510">
    <property type="match status" value="1"/>
</dbReference>
<sequence>MSMMKTQLILVISFLVGLAGTSINQTHLLLVLLCIETMIIALFLGISTLTLNTPHMTPTPITILTIGACEAGIGLTILTISSNKNTNDLTKNLTLLQC</sequence>
<keyword evidence="10 17" id="KW-1133">Transmembrane helix</keyword>
<dbReference type="GO" id="GO:0016651">
    <property type="term" value="F:oxidoreductase activity, acting on NAD(P)H"/>
    <property type="evidence" value="ECO:0007669"/>
    <property type="project" value="InterPro"/>
</dbReference>
<evidence type="ECO:0000256" key="17">
    <source>
        <dbReference type="RuleBase" id="RU004419"/>
    </source>
</evidence>
<evidence type="ECO:0000256" key="6">
    <source>
        <dbReference type="ARBA" id="ARBA00022660"/>
    </source>
</evidence>
<accession>D6RR89</accession>
<keyword evidence="13 17" id="KW-0496">Mitochondrion</keyword>
<reference evidence="18" key="1">
    <citation type="submission" date="2006-07" db="EMBL/GenBank/DDBJ databases">
        <title>Mitochondrial DNA sequence of South Asian Acanthosaura armata.</title>
        <authorList>
            <person name="Amer S.A."/>
            <person name="Kumazawa Y."/>
        </authorList>
    </citation>
    <scope>NUCLEOTIDE SEQUENCE</scope>
    <source>
        <tissue evidence="18">Muscle</tissue>
    </source>
</reference>
<keyword evidence="12 17" id="KW-0830">Ubiquinone</keyword>
<comment type="subcellular location">
    <subcellularLocation>
        <location evidence="17">Mitochondrion inner membrane</location>
        <topology evidence="17">Multi-pass membrane protein</topology>
    </subcellularLocation>
    <subcellularLocation>
        <location evidence="1">Mitochondrion membrane</location>
        <topology evidence="1">Multi-pass membrane protein</topology>
    </subcellularLocation>
</comment>
<feature type="transmembrane region" description="Helical" evidence="17">
    <location>
        <begin position="61"/>
        <end position="80"/>
    </location>
</feature>
<comment type="function">
    <text evidence="15">Core subunit of the mitochondrial membrane respiratory chain NADH dehydrogenase (Complex I) which catalyzes electron transfer from NADH through the respiratory chain, using ubiquinone as an electron acceptor. Part of the enzyme membrane arm which is embedded in the lipid bilayer and involved in proton translocation.</text>
</comment>
<evidence type="ECO:0000256" key="12">
    <source>
        <dbReference type="ARBA" id="ARBA00023075"/>
    </source>
</evidence>
<dbReference type="PANTHER" id="PTHR11434:SF0">
    <property type="entry name" value="NADH-UBIQUINONE OXIDOREDUCTASE CHAIN 4L"/>
    <property type="match status" value="1"/>
</dbReference>
<evidence type="ECO:0000256" key="11">
    <source>
        <dbReference type="ARBA" id="ARBA00023027"/>
    </source>
</evidence>
<gene>
    <name evidence="18" type="primary">ND4L</name>
</gene>
<evidence type="ECO:0000256" key="15">
    <source>
        <dbReference type="ARBA" id="ARBA00043911"/>
    </source>
</evidence>
<proteinExistence type="inferred from homology"/>
<evidence type="ECO:0000256" key="14">
    <source>
        <dbReference type="ARBA" id="ARBA00023136"/>
    </source>
</evidence>
<dbReference type="AlphaFoldDB" id="D6RR89"/>
<evidence type="ECO:0000256" key="7">
    <source>
        <dbReference type="ARBA" id="ARBA00022692"/>
    </source>
</evidence>
<dbReference type="EC" id="7.1.1.2" evidence="3 17"/>
<evidence type="ECO:0000256" key="3">
    <source>
        <dbReference type="ARBA" id="ARBA00012944"/>
    </source>
</evidence>
<dbReference type="GO" id="GO:0030964">
    <property type="term" value="C:NADH dehydrogenase complex"/>
    <property type="evidence" value="ECO:0007669"/>
    <property type="project" value="TreeGrafter"/>
</dbReference>
<comment type="catalytic activity">
    <reaction evidence="16">
        <text>a ubiquinone + NADH + 5 H(+)(in) = a ubiquinol + NAD(+) + 4 H(+)(out)</text>
        <dbReference type="Rhea" id="RHEA:29091"/>
        <dbReference type="Rhea" id="RHEA-COMP:9565"/>
        <dbReference type="Rhea" id="RHEA-COMP:9566"/>
        <dbReference type="ChEBI" id="CHEBI:15378"/>
        <dbReference type="ChEBI" id="CHEBI:16389"/>
        <dbReference type="ChEBI" id="CHEBI:17976"/>
        <dbReference type="ChEBI" id="CHEBI:57540"/>
        <dbReference type="ChEBI" id="CHEBI:57945"/>
        <dbReference type="EC" id="7.1.1.2"/>
    </reaction>
    <physiologicalReaction direction="left-to-right" evidence="16">
        <dbReference type="Rhea" id="RHEA:29092"/>
    </physiologicalReaction>
</comment>
<evidence type="ECO:0000256" key="10">
    <source>
        <dbReference type="ARBA" id="ARBA00022989"/>
    </source>
</evidence>
<geneLocation type="mitochondrion" evidence="18"/>
<reference evidence="18" key="2">
    <citation type="journal article" date="2010" name="BMC Evol. Biol.">
        <title>Mitochondrial genomes of acrodont lizards: timing of gene rearrangements and phylogenetic and biogeographic implications.</title>
        <authorList>
            <person name="Okajima Y."/>
            <person name="Kumazawa Y."/>
        </authorList>
    </citation>
    <scope>NUCLEOTIDE SEQUENCE</scope>
    <source>
        <tissue evidence="18">Muscle</tissue>
    </source>
</reference>
<name>D6RR89_9SAUR</name>
<dbReference type="Pfam" id="PF00420">
    <property type="entry name" value="Oxidored_q2"/>
    <property type="match status" value="1"/>
</dbReference>
<evidence type="ECO:0000256" key="16">
    <source>
        <dbReference type="ARBA" id="ARBA00048769"/>
    </source>
</evidence>
<keyword evidence="8 17" id="KW-1278">Translocase</keyword>
<dbReference type="InterPro" id="IPR039428">
    <property type="entry name" value="NUOK/Mnh_C1-like"/>
</dbReference>
<dbReference type="GO" id="GO:0005743">
    <property type="term" value="C:mitochondrial inner membrane"/>
    <property type="evidence" value="ECO:0007669"/>
    <property type="project" value="UniProtKB-SubCell"/>
</dbReference>
<keyword evidence="5 17" id="KW-0813">Transport</keyword>
<keyword evidence="6 17" id="KW-0679">Respiratory chain</keyword>
<evidence type="ECO:0000256" key="2">
    <source>
        <dbReference type="ARBA" id="ARBA00010519"/>
    </source>
</evidence>
<dbReference type="GO" id="GO:0008137">
    <property type="term" value="F:NADH dehydrogenase (ubiquinone) activity"/>
    <property type="evidence" value="ECO:0007669"/>
    <property type="project" value="UniProtKB-EC"/>
</dbReference>
<feature type="transmembrane region" description="Helical" evidence="17">
    <location>
        <begin position="29"/>
        <end position="49"/>
    </location>
</feature>
<protein>
    <recommendedName>
        <fullName evidence="4 17">NADH-ubiquinone oxidoreductase chain 4L</fullName>
        <ecNumber evidence="3 17">7.1.1.2</ecNumber>
    </recommendedName>
</protein>
<keyword evidence="17" id="KW-0999">Mitochondrion inner membrane</keyword>
<keyword evidence="14 17" id="KW-0472">Membrane</keyword>
<organism evidence="18">
    <name type="scientific">Acanthosaura armata</name>
    <name type="common">armored pricklenape</name>
    <dbReference type="NCBI Taxonomy" id="285987"/>
    <lineage>
        <taxon>Eukaryota</taxon>
        <taxon>Metazoa</taxon>
        <taxon>Chordata</taxon>
        <taxon>Craniata</taxon>
        <taxon>Vertebrata</taxon>
        <taxon>Euteleostomi</taxon>
        <taxon>Lepidosauria</taxon>
        <taxon>Squamata</taxon>
        <taxon>Bifurcata</taxon>
        <taxon>Unidentata</taxon>
        <taxon>Episquamata</taxon>
        <taxon>Toxicofera</taxon>
        <taxon>Iguania</taxon>
        <taxon>Acrodonta</taxon>
        <taxon>Agamidae</taxon>
        <taxon>Draconinae</taxon>
        <taxon>Acanthosaura</taxon>
    </lineage>
</organism>
<dbReference type="EMBL" id="AB266452">
    <property type="protein sequence ID" value="BAJ08238.1"/>
    <property type="molecule type" value="Genomic_DNA"/>
</dbReference>